<gene>
    <name evidence="1" type="ORF">D0Z00_003925</name>
</gene>
<reference evidence="1 2" key="1">
    <citation type="journal article" date="2020" name="Front. Microbiol.">
        <title>Phenotypic and Genetic Characterization of the Cheese Ripening Yeast Geotrichum candidum.</title>
        <authorList>
            <person name="Perkins V."/>
            <person name="Vignola S."/>
            <person name="Lessard M.H."/>
            <person name="Plante P.L."/>
            <person name="Corbeil J."/>
            <person name="Dugat-Bony E."/>
            <person name="Frenette M."/>
            <person name="Labrie S."/>
        </authorList>
    </citation>
    <scope>NUCLEOTIDE SEQUENCE [LARGE SCALE GENOMIC DNA]</scope>
    <source>
        <strain evidence="1 2">LMA-1147</strain>
    </source>
</reference>
<evidence type="ECO:0000313" key="1">
    <source>
        <dbReference type="EMBL" id="KAF5093674.1"/>
    </source>
</evidence>
<sequence>MGKKNRTKNKLQNRALNAFELAEAEESRNKRQYDESDQGSDDDQNPTFDHDTDNVVKAEDDEEINSDEAFGSSDEGEILDSSSWRNKRKEWKKKATNKKKKKQSNDDDSDESNSDEMDLDEEEGGYSSIDESELLPLSAVWDLDDKDLANTQAADNDADEKPQSKPAKKANNEILLNDDDDESSEEDSEEDSDEESDGSEESGDSEDDSDLELSDDDFDEVDEEKLSSLRAMISDVSNTDVVTFENAEKAKRQQKLVQISNLAEGEFAVPGASVGLSLEDLANSINDTGAKSSLTLLKDSDKSTAPLAVPLPKRLQERLDRKAAYEITKKEVSKWKDTVNANRNAETLQFPINPGPEFVKPSSFATLEPETSLEKKVNQILEQSALADDKAEATFEQLAPSKLSMAELRKRRNELRMMRELMFREEQKAKRIKKIKSKTYRKIHRKEREREREMVEGSESDEEDHEAKRAEERMSLRHKNTGKWAKSMVKQGFTKDKATRAEMEEMLRRGEKLRSKIHGINDDDEEVYSNDDEEFINEKDQSEDDEEVKRIKERAGKGVLAMKFMRDAEAAERKRNQLAKEELHRARSGLDQDAPDESKGANEVVNEGRRVYAPGSKGARTELEEVMEQVRDELDEDEAKSLENKLKRKRNALLENERELNSVRVENVEEESATKKKSDDFAMFDSEEDVQTFSDSGDEENPWLTADSSSNSKRQKKSVTVLGRDSSAYDKSQDKLRKQQDRSRSKKKAADAQDGIIDMNQTLKVVDPYGSDGEDNDDEGDKANNKQLRFKQTDLVKRAFANDDVVQEFELEKRQEIAEDGDKEVDVTLPGWGSWGGSEIVPKKRFIKKVKGVVNEKNRKDFKLDKVIISEKVNKKTAAVYNAKSVPFPFETREQYERSLRMPIGQEWSTRESHQNLIKPRVIIKPGLVIDPIKAPFKDDDEE</sequence>
<name>A0ACB6UZY1_9ASCO</name>
<proteinExistence type="predicted"/>
<dbReference type="Proteomes" id="UP000744676">
    <property type="component" value="Unassembled WGS sequence"/>
</dbReference>
<protein>
    <submittedName>
        <fullName evidence="1">Uncharacterized protein</fullName>
    </submittedName>
</protein>
<dbReference type="EMBL" id="QVQA01000214">
    <property type="protein sequence ID" value="KAF5093674.1"/>
    <property type="molecule type" value="Genomic_DNA"/>
</dbReference>
<organism evidence="1 2">
    <name type="scientific">Geotrichum galactomycetum</name>
    <dbReference type="NCBI Taxonomy" id="27317"/>
    <lineage>
        <taxon>Eukaryota</taxon>
        <taxon>Fungi</taxon>
        <taxon>Dikarya</taxon>
        <taxon>Ascomycota</taxon>
        <taxon>Saccharomycotina</taxon>
        <taxon>Dipodascomycetes</taxon>
        <taxon>Dipodascales</taxon>
        <taxon>Dipodascaceae</taxon>
        <taxon>Geotrichum</taxon>
    </lineage>
</organism>
<comment type="caution">
    <text evidence="1">The sequence shown here is derived from an EMBL/GenBank/DDBJ whole genome shotgun (WGS) entry which is preliminary data.</text>
</comment>
<accession>A0ACB6UZY1</accession>
<keyword evidence="2" id="KW-1185">Reference proteome</keyword>
<evidence type="ECO:0000313" key="2">
    <source>
        <dbReference type="Proteomes" id="UP000744676"/>
    </source>
</evidence>